<dbReference type="RefSeq" id="WP_011235993.1">
    <property type="nucleotide sequence ID" value="NC_006513.1"/>
</dbReference>
<name>Q5P8V4_AROAE</name>
<organism evidence="4 5">
    <name type="scientific">Aromatoleum aromaticum (strain DSM 19018 / LMG 30748 / EbN1)</name>
    <name type="common">Azoarcus sp. (strain EbN1)</name>
    <dbReference type="NCBI Taxonomy" id="76114"/>
    <lineage>
        <taxon>Bacteria</taxon>
        <taxon>Pseudomonadati</taxon>
        <taxon>Pseudomonadota</taxon>
        <taxon>Betaproteobacteria</taxon>
        <taxon>Rhodocyclales</taxon>
        <taxon>Rhodocyclaceae</taxon>
        <taxon>Aromatoleum</taxon>
    </lineage>
</organism>
<feature type="domain" description="WYL" evidence="1">
    <location>
        <begin position="125"/>
        <end position="191"/>
    </location>
</feature>
<dbReference type="KEGG" id="eba:ebA250"/>
<feature type="domain" description="DNA-binding transcriptional repressor CapW winged helix-turn-helix" evidence="3">
    <location>
        <begin position="11"/>
        <end position="90"/>
    </location>
</feature>
<dbReference type="Pfam" id="PF13280">
    <property type="entry name" value="WYL"/>
    <property type="match status" value="1"/>
</dbReference>
<sequence length="290" mass="32699">MGKSINRYAIEGRLSFIEFRLYWEGHVNRSDIVEKFDVSVVQASNDLNRYLELAPGNMAYDGSGRTYRPTQSFIPIYFKPDGARYLAQIRSVGEGITQTDDTFLGWMPDIALAVAPARSIEPDRLRTIVGLLQQCQSAEILYQSLSRPEPMWRRFAPHSLAWDGFRWHVRGFCFIDGVFKDFVIARVLDIRNHLPVDDQPALASADADWQQLFSLKIAPHPGLTAAQRKGIELDYGMVNGVAELRTRKALLYYTLKRLGLDTNASARSPADQQIVLAEPPAPLTATLNQE</sequence>
<dbReference type="PIRSF" id="PIRSF015558">
    <property type="entry name" value="Txn_reg_DeoR_prd"/>
    <property type="match status" value="1"/>
</dbReference>
<dbReference type="eggNOG" id="COG2378">
    <property type="taxonomic scope" value="Bacteria"/>
</dbReference>
<evidence type="ECO:0000313" key="4">
    <source>
        <dbReference type="EMBL" id="CAI06255.1"/>
    </source>
</evidence>
<dbReference type="AlphaFoldDB" id="Q5P8V4"/>
<accession>Q5P8V4</accession>
<dbReference type="InterPro" id="IPR016634">
    <property type="entry name" value="CapW-like"/>
</dbReference>
<protein>
    <recommendedName>
        <fullName evidence="6">WYL domain-containing protein</fullName>
    </recommendedName>
</protein>
<proteinExistence type="predicted"/>
<dbReference type="Pfam" id="PF26107">
    <property type="entry name" value="BrxR_CTD"/>
    <property type="match status" value="1"/>
</dbReference>
<gene>
    <name evidence="4" type="ORF">ebA250</name>
</gene>
<dbReference type="InterPro" id="IPR059019">
    <property type="entry name" value="WHD_CapW"/>
</dbReference>
<evidence type="ECO:0000313" key="5">
    <source>
        <dbReference type="Proteomes" id="UP000006552"/>
    </source>
</evidence>
<evidence type="ECO:0000259" key="1">
    <source>
        <dbReference type="Pfam" id="PF13280"/>
    </source>
</evidence>
<feature type="domain" description="DNA-binding transcriptional repressor CapW C-terminal dimerisation" evidence="2">
    <location>
        <begin position="214"/>
        <end position="279"/>
    </location>
</feature>
<dbReference type="OrthoDB" id="6400324at2"/>
<evidence type="ECO:0000259" key="3">
    <source>
        <dbReference type="Pfam" id="PF26109"/>
    </source>
</evidence>
<dbReference type="EMBL" id="CR555306">
    <property type="protein sequence ID" value="CAI06255.1"/>
    <property type="molecule type" value="Genomic_DNA"/>
</dbReference>
<dbReference type="PROSITE" id="PS52050">
    <property type="entry name" value="WYL"/>
    <property type="match status" value="1"/>
</dbReference>
<evidence type="ECO:0008006" key="6">
    <source>
        <dbReference type="Google" id="ProtNLM"/>
    </source>
</evidence>
<dbReference type="HOGENOM" id="CLU_054168_2_0_4"/>
<dbReference type="STRING" id="76114.ebA250"/>
<dbReference type="InterPro" id="IPR026881">
    <property type="entry name" value="WYL_dom"/>
</dbReference>
<dbReference type="Pfam" id="PF26109">
    <property type="entry name" value="WHD_BrxR"/>
    <property type="match status" value="1"/>
</dbReference>
<dbReference type="InterPro" id="IPR059020">
    <property type="entry name" value="CapW_CTD"/>
</dbReference>
<evidence type="ECO:0000259" key="2">
    <source>
        <dbReference type="Pfam" id="PF26107"/>
    </source>
</evidence>
<dbReference type="Proteomes" id="UP000006552">
    <property type="component" value="Chromosome"/>
</dbReference>
<keyword evidence="5" id="KW-1185">Reference proteome</keyword>
<reference evidence="4 5" key="1">
    <citation type="journal article" date="2005" name="Arch. Microbiol.">
        <title>The genome sequence of an anaerobic aromatic-degrading denitrifying bacterium, strain EbN1.</title>
        <authorList>
            <person name="Rabus R."/>
            <person name="Kube M."/>
            <person name="Heider J."/>
            <person name="Beck A."/>
            <person name="Heitmann K."/>
            <person name="Widdel F."/>
            <person name="Reinhardt R."/>
        </authorList>
    </citation>
    <scope>NUCLEOTIDE SEQUENCE [LARGE SCALE GENOMIC DNA]</scope>
    <source>
        <strain evidence="4 5">EbN1</strain>
    </source>
</reference>